<dbReference type="EMBL" id="JRYR02000001">
    <property type="protein sequence ID" value="OHX68269.1"/>
    <property type="molecule type" value="Genomic_DNA"/>
</dbReference>
<protein>
    <submittedName>
        <fullName evidence="2">Uncharacterized protein</fullName>
    </submittedName>
</protein>
<sequence>MIGFLFTILGIITAVTTWIIFKDNDLIRYSGLIVSFLFFVYGAYLKNKYMIKLKKEMNEKLEAAKKKREMEANKTA</sequence>
<dbReference type="AlphaFoldDB" id="A0A1S1Z4Q6"/>
<accession>A0A1S1Z4Q6</accession>
<keyword evidence="3" id="KW-1185">Reference proteome</keyword>
<dbReference type="Proteomes" id="UP000179797">
    <property type="component" value="Unassembled WGS sequence"/>
</dbReference>
<organism evidence="2 3">
    <name type="scientific">Flammeovirga pacifica</name>
    <dbReference type="NCBI Taxonomy" id="915059"/>
    <lineage>
        <taxon>Bacteria</taxon>
        <taxon>Pseudomonadati</taxon>
        <taxon>Bacteroidota</taxon>
        <taxon>Cytophagia</taxon>
        <taxon>Cytophagales</taxon>
        <taxon>Flammeovirgaceae</taxon>
        <taxon>Flammeovirga</taxon>
    </lineage>
</organism>
<dbReference type="RefSeq" id="WP_044223559.1">
    <property type="nucleotide sequence ID" value="NZ_JRYR02000001.1"/>
</dbReference>
<proteinExistence type="predicted"/>
<feature type="transmembrane region" description="Helical" evidence="1">
    <location>
        <begin position="27"/>
        <end position="45"/>
    </location>
</feature>
<gene>
    <name evidence="2" type="ORF">NH26_18910</name>
</gene>
<evidence type="ECO:0000313" key="2">
    <source>
        <dbReference type="EMBL" id="OHX68269.1"/>
    </source>
</evidence>
<comment type="caution">
    <text evidence="2">The sequence shown here is derived from an EMBL/GenBank/DDBJ whole genome shotgun (WGS) entry which is preliminary data.</text>
</comment>
<evidence type="ECO:0000313" key="3">
    <source>
        <dbReference type="Proteomes" id="UP000179797"/>
    </source>
</evidence>
<reference evidence="2 3" key="1">
    <citation type="journal article" date="2012" name="Int. J. Syst. Evol. Microbiol.">
        <title>Flammeovirga pacifica sp. nov., isolated from deep-sea sediment.</title>
        <authorList>
            <person name="Xu H."/>
            <person name="Fu Y."/>
            <person name="Yang N."/>
            <person name="Ding Z."/>
            <person name="Lai Q."/>
            <person name="Zeng R."/>
        </authorList>
    </citation>
    <scope>NUCLEOTIDE SEQUENCE [LARGE SCALE GENOMIC DNA]</scope>
    <source>
        <strain evidence="3">DSM 24597 / LMG 26175 / WPAGA1</strain>
    </source>
</reference>
<dbReference type="STRING" id="915059.NH26_18910"/>
<evidence type="ECO:0000256" key="1">
    <source>
        <dbReference type="SAM" id="Phobius"/>
    </source>
</evidence>
<name>A0A1S1Z4Q6_FLAPC</name>
<keyword evidence="1" id="KW-0812">Transmembrane</keyword>
<keyword evidence="1" id="KW-0472">Membrane</keyword>
<keyword evidence="1" id="KW-1133">Transmembrane helix</keyword>
<dbReference type="OrthoDB" id="982901at2"/>